<evidence type="ECO:0008006" key="3">
    <source>
        <dbReference type="Google" id="ProtNLM"/>
    </source>
</evidence>
<evidence type="ECO:0000313" key="2">
    <source>
        <dbReference type="Proteomes" id="UP000243342"/>
    </source>
</evidence>
<dbReference type="STRING" id="1428644.BIV57_20305"/>
<keyword evidence="2" id="KW-1185">Reference proteome</keyword>
<dbReference type="AlphaFoldDB" id="A0A1J7C7Q2"/>
<dbReference type="NCBIfam" id="TIGR03816">
    <property type="entry name" value="tadE_like_DECH"/>
    <property type="match status" value="1"/>
</dbReference>
<dbReference type="Proteomes" id="UP000243342">
    <property type="component" value="Unassembled WGS sequence"/>
</dbReference>
<dbReference type="EMBL" id="MLCF01000136">
    <property type="protein sequence ID" value="OIV35674.1"/>
    <property type="molecule type" value="Genomic_DNA"/>
</dbReference>
<sequence length="161" mass="15549">MRGERRARERGSATLYAVALGMVLVLAGAAELGVSAAVIARHRADAAADLAALAAADRAALGAGRGAACGAAERVAETDGARVARCAAAPRGRDGAVAAEAEVEAVVPVRVPGPPGAALGARGRARAAVTGLGRDLGGSAVVGGLGTGVRRVAEVVGGADR</sequence>
<protein>
    <recommendedName>
        <fullName evidence="3">Flp pilus-assembly TadG-like N-terminal domain-containing protein</fullName>
    </recommendedName>
</protein>
<organism evidence="1 2">
    <name type="scientific">Mangrovactinospora gilvigrisea</name>
    <dbReference type="NCBI Taxonomy" id="1428644"/>
    <lineage>
        <taxon>Bacteria</taxon>
        <taxon>Bacillati</taxon>
        <taxon>Actinomycetota</taxon>
        <taxon>Actinomycetes</taxon>
        <taxon>Kitasatosporales</taxon>
        <taxon>Streptomycetaceae</taxon>
        <taxon>Mangrovactinospora</taxon>
    </lineage>
</organism>
<dbReference type="RefSeq" id="WP_071658365.1">
    <property type="nucleotide sequence ID" value="NZ_MLCF01000136.1"/>
</dbReference>
<reference evidence="1 2" key="1">
    <citation type="submission" date="2016-10" db="EMBL/GenBank/DDBJ databases">
        <title>Genome sequence of Streptomyces gilvigriseus MUSC 26.</title>
        <authorList>
            <person name="Lee L.-H."/>
            <person name="Ser H.-L."/>
        </authorList>
    </citation>
    <scope>NUCLEOTIDE SEQUENCE [LARGE SCALE GENOMIC DNA]</scope>
    <source>
        <strain evidence="1 2">MUSC 26</strain>
    </source>
</reference>
<dbReference type="InterPro" id="IPR021202">
    <property type="entry name" value="Rv3654c-like"/>
</dbReference>
<name>A0A1J7C7Q2_9ACTN</name>
<accession>A0A1J7C7Q2</accession>
<comment type="caution">
    <text evidence="1">The sequence shown here is derived from an EMBL/GenBank/DDBJ whole genome shotgun (WGS) entry which is preliminary data.</text>
</comment>
<proteinExistence type="predicted"/>
<gene>
    <name evidence="1" type="ORF">BIV57_20305</name>
</gene>
<evidence type="ECO:0000313" key="1">
    <source>
        <dbReference type="EMBL" id="OIV35674.1"/>
    </source>
</evidence>